<dbReference type="Pfam" id="PF00860">
    <property type="entry name" value="Xan_ur_permease"/>
    <property type="match status" value="1"/>
</dbReference>
<gene>
    <name evidence="8" type="ORF">QN277_002934</name>
</gene>
<keyword evidence="9" id="KW-1185">Reference proteome</keyword>
<feature type="region of interest" description="Disordered" evidence="6">
    <location>
        <begin position="1"/>
        <end position="136"/>
    </location>
</feature>
<name>A0AAE1NAP1_9FABA</name>
<reference evidence="8" key="1">
    <citation type="submission" date="2023-10" db="EMBL/GenBank/DDBJ databases">
        <title>Chromosome-level genome of the transformable northern wattle, Acacia crassicarpa.</title>
        <authorList>
            <person name="Massaro I."/>
            <person name="Sinha N.R."/>
            <person name="Poethig S."/>
            <person name="Leichty A.R."/>
        </authorList>
    </citation>
    <scope>NUCLEOTIDE SEQUENCE</scope>
    <source>
        <strain evidence="8">Acra3RX</strain>
        <tissue evidence="8">Leaf</tissue>
    </source>
</reference>
<feature type="transmembrane region" description="Helical" evidence="7">
    <location>
        <begin position="265"/>
        <end position="284"/>
    </location>
</feature>
<feature type="transmembrane region" description="Helical" evidence="7">
    <location>
        <begin position="202"/>
        <end position="220"/>
    </location>
</feature>
<evidence type="ECO:0000256" key="3">
    <source>
        <dbReference type="ARBA" id="ARBA00022692"/>
    </source>
</evidence>
<protein>
    <recommendedName>
        <fullName evidence="10">Nucleobase-ascorbate transporter 12</fullName>
    </recommendedName>
</protein>
<dbReference type="Proteomes" id="UP001293593">
    <property type="component" value="Unassembled WGS sequence"/>
</dbReference>
<proteinExistence type="inferred from homology"/>
<dbReference type="AlphaFoldDB" id="A0AAE1NAP1"/>
<keyword evidence="4 7" id="KW-1133">Transmembrane helix</keyword>
<feature type="compositionally biased region" description="Basic and acidic residues" evidence="6">
    <location>
        <begin position="82"/>
        <end position="105"/>
    </location>
</feature>
<feature type="transmembrane region" description="Helical" evidence="7">
    <location>
        <begin position="625"/>
        <end position="645"/>
    </location>
</feature>
<feature type="transmembrane region" description="Helical" evidence="7">
    <location>
        <begin position="315"/>
        <end position="335"/>
    </location>
</feature>
<dbReference type="InterPro" id="IPR006043">
    <property type="entry name" value="NCS2"/>
</dbReference>
<evidence type="ECO:0000256" key="6">
    <source>
        <dbReference type="SAM" id="MobiDB-lite"/>
    </source>
</evidence>
<feature type="transmembrane region" description="Helical" evidence="7">
    <location>
        <begin position="515"/>
        <end position="533"/>
    </location>
</feature>
<feature type="transmembrane region" description="Helical" evidence="7">
    <location>
        <begin position="570"/>
        <end position="588"/>
    </location>
</feature>
<evidence type="ECO:0000313" key="9">
    <source>
        <dbReference type="Proteomes" id="UP001293593"/>
    </source>
</evidence>
<comment type="similarity">
    <text evidence="2">Belongs to the nucleobase:cation symporter-2 (NCS2) (TC 2.A.40) family.</text>
</comment>
<organism evidence="8 9">
    <name type="scientific">Acacia crassicarpa</name>
    <name type="common">northern wattle</name>
    <dbReference type="NCBI Taxonomy" id="499986"/>
    <lineage>
        <taxon>Eukaryota</taxon>
        <taxon>Viridiplantae</taxon>
        <taxon>Streptophyta</taxon>
        <taxon>Embryophyta</taxon>
        <taxon>Tracheophyta</taxon>
        <taxon>Spermatophyta</taxon>
        <taxon>Magnoliopsida</taxon>
        <taxon>eudicotyledons</taxon>
        <taxon>Gunneridae</taxon>
        <taxon>Pentapetalae</taxon>
        <taxon>rosids</taxon>
        <taxon>fabids</taxon>
        <taxon>Fabales</taxon>
        <taxon>Fabaceae</taxon>
        <taxon>Caesalpinioideae</taxon>
        <taxon>mimosoid clade</taxon>
        <taxon>Acacieae</taxon>
        <taxon>Acacia</taxon>
    </lineage>
</organism>
<dbReference type="GO" id="GO:0016020">
    <property type="term" value="C:membrane"/>
    <property type="evidence" value="ECO:0007669"/>
    <property type="project" value="UniProtKB-SubCell"/>
</dbReference>
<dbReference type="EMBL" id="JAWXYG010000001">
    <property type="protein sequence ID" value="KAK4286373.1"/>
    <property type="molecule type" value="Genomic_DNA"/>
</dbReference>
<sequence length="695" mass="74922">MSAPDHNTRQRSGPWPPEPDTRATLPSYWAKRTGFKPKFSGETNASDSGQMTLQPKQREAQASPGLEAGQVRSSPAVNGEAGGEKVKPSPHKEHRVRFQEPDVASKRSVPSTNMQAPVTPAKKSSRPRSSRRHEQMIDVLPQVADDNGLASRRPRMKYELRDSPGLVPIGLYGMQHFVSMLGSLIVIPLVIVPAMGGTQGDASAVISTVLFMSGVTTLLHTTFGSRLPLVQGPSFVYLAPALAIINSPEFQGLNENKFKHIMKELQGAVIIGSAFQFLFGYTGLMSLLARLISPVVVCSTISAVGLSFFSYGFPVLGKCLEIGVVQIIAVIVFSLHLRKISVLGHRVFLIFAVPLGLAITWATAFLLTEAGAYSYKGCDISIPASNMVSDHCRNHVTRMKHCRVDTYHALKSSPWFRFPYPLQWGTPVFHWKVAVVMCVVSLVSSADSVGTYHASSLLVASKPPTPGVLSRGIGLEGLSSLLAGLWGTGTGFTTLTENVHTIAATKMGSRRAVELGAFFLIVLSLVGKVGGLIASIPEVMVAALLCFMCAMVTALGLSNLRYSEAGSSRNVIIIGLSLVLSLSIPAYFEQYGISPNSNLSVPSYFQPYIGASHGPFRSRYGGLNYVGNTVLSQHMVIAFVVAVVLDNTVPGSKRERGVYDWTDAEAARSEPSVAKDYGLPFRVGKVFRGVKWVGL</sequence>
<feature type="transmembrane region" description="Helical" evidence="7">
    <location>
        <begin position="291"/>
        <end position="309"/>
    </location>
</feature>
<evidence type="ECO:0000256" key="4">
    <source>
        <dbReference type="ARBA" id="ARBA00022989"/>
    </source>
</evidence>
<evidence type="ECO:0000256" key="5">
    <source>
        <dbReference type="ARBA" id="ARBA00023136"/>
    </source>
</evidence>
<comment type="caution">
    <text evidence="8">The sequence shown here is derived from an EMBL/GenBank/DDBJ whole genome shotgun (WGS) entry which is preliminary data.</text>
</comment>
<feature type="transmembrane region" description="Helical" evidence="7">
    <location>
        <begin position="347"/>
        <end position="367"/>
    </location>
</feature>
<dbReference type="PANTHER" id="PTHR11119">
    <property type="entry name" value="XANTHINE-URACIL / VITAMIN C PERMEASE FAMILY MEMBER"/>
    <property type="match status" value="1"/>
</dbReference>
<feature type="transmembrane region" description="Helical" evidence="7">
    <location>
        <begin position="539"/>
        <end position="558"/>
    </location>
</feature>
<feature type="compositionally biased region" description="Polar residues" evidence="6">
    <location>
        <begin position="41"/>
        <end position="55"/>
    </location>
</feature>
<evidence type="ECO:0008006" key="10">
    <source>
        <dbReference type="Google" id="ProtNLM"/>
    </source>
</evidence>
<evidence type="ECO:0000256" key="7">
    <source>
        <dbReference type="SAM" id="Phobius"/>
    </source>
</evidence>
<evidence type="ECO:0000256" key="2">
    <source>
        <dbReference type="ARBA" id="ARBA00008821"/>
    </source>
</evidence>
<accession>A0AAE1NAP1</accession>
<evidence type="ECO:0000313" key="8">
    <source>
        <dbReference type="EMBL" id="KAK4286373.1"/>
    </source>
</evidence>
<keyword evidence="5 7" id="KW-0472">Membrane</keyword>
<comment type="subcellular location">
    <subcellularLocation>
        <location evidence="1">Membrane</location>
        <topology evidence="1">Multi-pass membrane protein</topology>
    </subcellularLocation>
</comment>
<dbReference type="GO" id="GO:0022857">
    <property type="term" value="F:transmembrane transporter activity"/>
    <property type="evidence" value="ECO:0007669"/>
    <property type="project" value="InterPro"/>
</dbReference>
<evidence type="ECO:0000256" key="1">
    <source>
        <dbReference type="ARBA" id="ARBA00004141"/>
    </source>
</evidence>
<keyword evidence="3 7" id="KW-0812">Transmembrane</keyword>